<feature type="transmembrane region" description="Helical" evidence="2">
    <location>
        <begin position="45"/>
        <end position="70"/>
    </location>
</feature>
<feature type="transmembrane region" description="Helical" evidence="2">
    <location>
        <begin position="12"/>
        <end position="33"/>
    </location>
</feature>
<gene>
    <name evidence="3" type="ORF">IAB88_06980</name>
</gene>
<evidence type="ECO:0000313" key="4">
    <source>
        <dbReference type="Proteomes" id="UP000823598"/>
    </source>
</evidence>
<feature type="transmembrane region" description="Helical" evidence="2">
    <location>
        <begin position="146"/>
        <end position="165"/>
    </location>
</feature>
<keyword evidence="2" id="KW-0812">Transmembrane</keyword>
<comment type="caution">
    <text evidence="3">The sequence shown here is derived from an EMBL/GenBank/DDBJ whole genome shotgun (WGS) entry which is preliminary data.</text>
</comment>
<dbReference type="AlphaFoldDB" id="A0A9D9NKE9"/>
<evidence type="ECO:0000256" key="2">
    <source>
        <dbReference type="SAM" id="Phobius"/>
    </source>
</evidence>
<keyword evidence="2" id="KW-1133">Transmembrane helix</keyword>
<reference evidence="3" key="1">
    <citation type="submission" date="2020-10" db="EMBL/GenBank/DDBJ databases">
        <authorList>
            <person name="Gilroy R."/>
        </authorList>
    </citation>
    <scope>NUCLEOTIDE SEQUENCE</scope>
    <source>
        <strain evidence="3">6919</strain>
    </source>
</reference>
<keyword evidence="2" id="KW-0472">Membrane</keyword>
<evidence type="ECO:0000256" key="1">
    <source>
        <dbReference type="SAM" id="MobiDB-lite"/>
    </source>
</evidence>
<dbReference type="Proteomes" id="UP000823598">
    <property type="component" value="Unassembled WGS sequence"/>
</dbReference>
<organism evidence="3 4">
    <name type="scientific">Candidatus Limisoma faecipullorum</name>
    <dbReference type="NCBI Taxonomy" id="2840854"/>
    <lineage>
        <taxon>Bacteria</taxon>
        <taxon>Pseudomonadati</taxon>
        <taxon>Bacteroidota</taxon>
        <taxon>Bacteroidia</taxon>
        <taxon>Bacteroidales</taxon>
        <taxon>Candidatus Limisoma</taxon>
    </lineage>
</organism>
<feature type="region of interest" description="Disordered" evidence="1">
    <location>
        <begin position="175"/>
        <end position="201"/>
    </location>
</feature>
<proteinExistence type="predicted"/>
<evidence type="ECO:0000313" key="3">
    <source>
        <dbReference type="EMBL" id="MBO8476720.1"/>
    </source>
</evidence>
<reference evidence="3" key="2">
    <citation type="journal article" date="2021" name="PeerJ">
        <title>Extensive microbial diversity within the chicken gut microbiome revealed by metagenomics and culture.</title>
        <authorList>
            <person name="Gilroy R."/>
            <person name="Ravi A."/>
            <person name="Getino M."/>
            <person name="Pursley I."/>
            <person name="Horton D.L."/>
            <person name="Alikhan N.F."/>
            <person name="Baker D."/>
            <person name="Gharbi K."/>
            <person name="Hall N."/>
            <person name="Watson M."/>
            <person name="Adriaenssens E.M."/>
            <person name="Foster-Nyarko E."/>
            <person name="Jarju S."/>
            <person name="Secka A."/>
            <person name="Antonio M."/>
            <person name="Oren A."/>
            <person name="Chaudhuri R.R."/>
            <person name="La Ragione R."/>
            <person name="Hildebrand F."/>
            <person name="Pallen M.J."/>
        </authorList>
    </citation>
    <scope>NUCLEOTIDE SEQUENCE</scope>
    <source>
        <strain evidence="3">6919</strain>
    </source>
</reference>
<sequence length="201" mass="22600">MGALSNILMYSVGSLLLGVLLTIVGIVLMFVLIRLWYRNCTFTPLSFVVGGVLFFFLAFQAVLICGAVTVKSYCDDVENAINVMVEDLSEDVHFSTGDSQAILDNISREWPLVDDYVNMADFQGYTPATIAGSMADELRGCINWFILRRVGWCLLFVVVGAFILVKTMEQPRRNRRTNLSHVGNTSDSRRCSTRPKRYDDF</sequence>
<accession>A0A9D9NKE9</accession>
<dbReference type="EMBL" id="JADIMC010000079">
    <property type="protein sequence ID" value="MBO8476720.1"/>
    <property type="molecule type" value="Genomic_DNA"/>
</dbReference>
<protein>
    <submittedName>
        <fullName evidence="3">Uncharacterized protein</fullName>
    </submittedName>
</protein>
<name>A0A9D9NKE9_9BACT</name>